<dbReference type="InterPro" id="IPR006196">
    <property type="entry name" value="RNA-binding_domain_S1_IF1"/>
</dbReference>
<keyword evidence="3" id="KW-0812">Transmembrane</keyword>
<feature type="domain" description="S1-like" evidence="4">
    <location>
        <begin position="24"/>
        <end position="86"/>
    </location>
</feature>
<evidence type="ECO:0000259" key="4">
    <source>
        <dbReference type="Pfam" id="PF01176"/>
    </source>
</evidence>
<feature type="transmembrane region" description="Helical" evidence="3">
    <location>
        <begin position="463"/>
        <end position="488"/>
    </location>
</feature>
<dbReference type="Gene3D" id="2.40.50.140">
    <property type="entry name" value="Nucleic acid-binding proteins"/>
    <property type="match status" value="1"/>
</dbReference>
<dbReference type="InterPro" id="IPR012340">
    <property type="entry name" value="NA-bd_OB-fold"/>
</dbReference>
<dbReference type="AlphaFoldDB" id="A0AAD5UAU8"/>
<keyword evidence="3" id="KW-0472">Membrane</keyword>
<comment type="similarity">
    <text evidence="1">Belongs to the EIF1AD family.</text>
</comment>
<evidence type="ECO:0000256" key="3">
    <source>
        <dbReference type="SAM" id="Phobius"/>
    </source>
</evidence>
<gene>
    <name evidence="5" type="primary">EIF1AD</name>
    <name evidence="5" type="ORF">HK099_003739</name>
</gene>
<dbReference type="PANTHER" id="PTHR21641">
    <property type="entry name" value="TRANSLATION INITIATION FACTOR-RELATED"/>
    <property type="match status" value="1"/>
</dbReference>
<dbReference type="Pfam" id="PF01176">
    <property type="entry name" value="eIF-1a"/>
    <property type="match status" value="1"/>
</dbReference>
<proteinExistence type="inferred from homology"/>
<dbReference type="GO" id="GO:0003723">
    <property type="term" value="F:RNA binding"/>
    <property type="evidence" value="ECO:0007669"/>
    <property type="project" value="UniProtKB-KW"/>
</dbReference>
<accession>A0AAD5UAU8</accession>
<dbReference type="PANTHER" id="PTHR21641:SF0">
    <property type="entry name" value="RNA-BINDING PROTEIN EIF1AD-RELATED"/>
    <property type="match status" value="1"/>
</dbReference>
<organism evidence="5 6">
    <name type="scientific">Clydaea vesicula</name>
    <dbReference type="NCBI Taxonomy" id="447962"/>
    <lineage>
        <taxon>Eukaryota</taxon>
        <taxon>Fungi</taxon>
        <taxon>Fungi incertae sedis</taxon>
        <taxon>Chytridiomycota</taxon>
        <taxon>Chytridiomycota incertae sedis</taxon>
        <taxon>Chytridiomycetes</taxon>
        <taxon>Lobulomycetales</taxon>
        <taxon>Lobulomycetaceae</taxon>
        <taxon>Clydaea</taxon>
    </lineage>
</organism>
<evidence type="ECO:0000313" key="6">
    <source>
        <dbReference type="Proteomes" id="UP001211065"/>
    </source>
</evidence>
<dbReference type="SUPFAM" id="SSF50249">
    <property type="entry name" value="Nucleic acid-binding proteins"/>
    <property type="match status" value="1"/>
</dbReference>
<dbReference type="InterPro" id="IPR039294">
    <property type="entry name" value="EIF1AD"/>
</dbReference>
<sequence>MTNYKKAHKKKQTEEEFPLPTPTQLIAKVTEIRGGNLFLTKTENDTESLTSLPTKYNKLLWVKKNNYLIIEPNTEKTNKIDSEIVHVLFREQIKHIKKCNKWPIVFADKGELENEKLDDDYNNSDDIFKNNNRMDYSSSDDEDSSCGEDFSFNSTKIIISSIDSVSNGKDFYSSIKRDSDKFFVDDEKRAILANGEPANYLSVTNSGFLVPSSLLAEGTYNQTVLGVGFVPTCRSHKTTGYITINETGMEILKGFTFPDSGYTIMPASVHSNSFVYPKLTVFQQSRLEVVSQGLNSNKSLIIDALLLTSSANKDQINDDWYPEGEALNSNEDNKINSIWAISCKFQSGIFQVSLYQSADEFYANSKNNALLVESEIFHSNSISKHFSTMPLSHLSTDDMLKIDWLDETALPNEWRNKDYVVSRASFQNYLMRAAAIYLGASVNPDFKETYIKQTEGLKTKQEFFIVFSTLEIIITPIILCLLSLLVFFSTLNKKFTLTATEKSLLKRDHFFFMSLDKVLEHFGDGKHIIELIDSNSISKNLTGKQIGSNESLMEEVKEYTK</sequence>
<evidence type="ECO:0000256" key="2">
    <source>
        <dbReference type="ARBA" id="ARBA00022884"/>
    </source>
</evidence>
<dbReference type="GO" id="GO:0005634">
    <property type="term" value="C:nucleus"/>
    <property type="evidence" value="ECO:0007669"/>
    <property type="project" value="TreeGrafter"/>
</dbReference>
<dbReference type="SMART" id="SM00652">
    <property type="entry name" value="eIF1a"/>
    <property type="match status" value="1"/>
</dbReference>
<protein>
    <submittedName>
        <fullName evidence="5">RNA-binding protein eif1ad</fullName>
    </submittedName>
</protein>
<evidence type="ECO:0000313" key="5">
    <source>
        <dbReference type="EMBL" id="KAJ3226947.1"/>
    </source>
</evidence>
<dbReference type="GO" id="GO:0003743">
    <property type="term" value="F:translation initiation factor activity"/>
    <property type="evidence" value="ECO:0007669"/>
    <property type="project" value="InterPro"/>
</dbReference>
<keyword evidence="2" id="KW-0694">RNA-binding</keyword>
<name>A0AAD5UAU8_9FUNG</name>
<comment type="caution">
    <text evidence="5">The sequence shown here is derived from an EMBL/GenBank/DDBJ whole genome shotgun (WGS) entry which is preliminary data.</text>
</comment>
<keyword evidence="6" id="KW-1185">Reference proteome</keyword>
<dbReference type="Proteomes" id="UP001211065">
    <property type="component" value="Unassembled WGS sequence"/>
</dbReference>
<keyword evidence="3" id="KW-1133">Transmembrane helix</keyword>
<reference evidence="5" key="1">
    <citation type="submission" date="2020-05" db="EMBL/GenBank/DDBJ databases">
        <title>Phylogenomic resolution of chytrid fungi.</title>
        <authorList>
            <person name="Stajich J.E."/>
            <person name="Amses K."/>
            <person name="Simmons R."/>
            <person name="Seto K."/>
            <person name="Myers J."/>
            <person name="Bonds A."/>
            <person name="Quandt C.A."/>
            <person name="Barry K."/>
            <person name="Liu P."/>
            <person name="Grigoriev I."/>
            <person name="Longcore J.E."/>
            <person name="James T.Y."/>
        </authorList>
    </citation>
    <scope>NUCLEOTIDE SEQUENCE</scope>
    <source>
        <strain evidence="5">JEL0476</strain>
    </source>
</reference>
<evidence type="ECO:0000256" key="1">
    <source>
        <dbReference type="ARBA" id="ARBA00007340"/>
    </source>
</evidence>
<dbReference type="InterPro" id="IPR001253">
    <property type="entry name" value="TIF_eIF-1A"/>
</dbReference>
<dbReference type="EMBL" id="JADGJW010000025">
    <property type="protein sequence ID" value="KAJ3226947.1"/>
    <property type="molecule type" value="Genomic_DNA"/>
</dbReference>